<dbReference type="AlphaFoldDB" id="A0A239DZ11"/>
<dbReference type="InterPro" id="IPR037401">
    <property type="entry name" value="SnoaL-like"/>
</dbReference>
<evidence type="ECO:0000259" key="1">
    <source>
        <dbReference type="Pfam" id="PF13577"/>
    </source>
</evidence>
<organism evidence="2 3">
    <name type="scientific">Edaphosphingomonas laterariae</name>
    <dbReference type="NCBI Taxonomy" id="861865"/>
    <lineage>
        <taxon>Bacteria</taxon>
        <taxon>Pseudomonadati</taxon>
        <taxon>Pseudomonadota</taxon>
        <taxon>Alphaproteobacteria</taxon>
        <taxon>Sphingomonadales</taxon>
        <taxon>Rhizorhabdaceae</taxon>
        <taxon>Edaphosphingomonas</taxon>
    </lineage>
</organism>
<proteinExistence type="predicted"/>
<dbReference type="EMBL" id="FZOS01000005">
    <property type="protein sequence ID" value="SNS36884.1"/>
    <property type="molecule type" value="Genomic_DNA"/>
</dbReference>
<name>A0A239DZ11_9SPHN</name>
<reference evidence="3" key="1">
    <citation type="submission" date="2017-06" db="EMBL/GenBank/DDBJ databases">
        <authorList>
            <person name="Varghese N."/>
            <person name="Submissions S."/>
        </authorList>
    </citation>
    <scope>NUCLEOTIDE SEQUENCE [LARGE SCALE GENOMIC DNA]</scope>
    <source>
        <strain evidence="3">LNB2</strain>
    </source>
</reference>
<dbReference type="InterPro" id="IPR032710">
    <property type="entry name" value="NTF2-like_dom_sf"/>
</dbReference>
<dbReference type="Pfam" id="PF13577">
    <property type="entry name" value="SnoaL_4"/>
    <property type="match status" value="1"/>
</dbReference>
<sequence length="148" mass="16690">MDAIEKLLAIEEIKALKARYFRCMDMKDWAGLRAVFTADLHADFREGSDPPLEDAVTDGADPYIAMLSPILADITTVHHGHMPEIEILSPTTARGIWAMEDKLWVKPGAPVPYGFLHGYGHYHETYRREADGWKIATVKLTRLKIDIA</sequence>
<dbReference type="SUPFAM" id="SSF54427">
    <property type="entry name" value="NTF2-like"/>
    <property type="match status" value="1"/>
</dbReference>
<evidence type="ECO:0000313" key="3">
    <source>
        <dbReference type="Proteomes" id="UP000198281"/>
    </source>
</evidence>
<gene>
    <name evidence="2" type="ORF">SAMN06295912_10584</name>
</gene>
<evidence type="ECO:0000313" key="2">
    <source>
        <dbReference type="EMBL" id="SNS36884.1"/>
    </source>
</evidence>
<dbReference type="RefSeq" id="WP_089218813.1">
    <property type="nucleotide sequence ID" value="NZ_FZOS01000005.1"/>
</dbReference>
<protein>
    <submittedName>
        <fullName evidence="2">SnoaL-like domain-containing protein</fullName>
    </submittedName>
</protein>
<dbReference type="Proteomes" id="UP000198281">
    <property type="component" value="Unassembled WGS sequence"/>
</dbReference>
<keyword evidence="3" id="KW-1185">Reference proteome</keyword>
<dbReference type="Gene3D" id="3.10.450.50">
    <property type="match status" value="1"/>
</dbReference>
<feature type="domain" description="SnoaL-like" evidence="1">
    <location>
        <begin position="6"/>
        <end position="138"/>
    </location>
</feature>
<dbReference type="OrthoDB" id="7851780at2"/>
<accession>A0A239DZ11</accession>